<dbReference type="Proteomes" id="UP000270034">
    <property type="component" value="Chromosome"/>
</dbReference>
<keyword evidence="1" id="KW-0378">Hydrolase</keyword>
<dbReference type="GO" id="GO:0004386">
    <property type="term" value="F:helicase activity"/>
    <property type="evidence" value="ECO:0007669"/>
    <property type="project" value="UniProtKB-KW"/>
</dbReference>
<dbReference type="EMBL" id="AP018515">
    <property type="protein sequence ID" value="BBC80250.1"/>
    <property type="molecule type" value="Genomic_DNA"/>
</dbReference>
<evidence type="ECO:0000313" key="2">
    <source>
        <dbReference type="Proteomes" id="UP000270034"/>
    </source>
</evidence>
<dbReference type="KEGG" id="aot:AcetOri_orf02853"/>
<dbReference type="AlphaFoldDB" id="A0A2Z5ZI14"/>
<gene>
    <name evidence="1" type="ORF">AcetOrient_orf02853</name>
</gene>
<evidence type="ECO:0000313" key="1">
    <source>
        <dbReference type="EMBL" id="BBC80250.1"/>
    </source>
</evidence>
<organism evidence="1 2">
    <name type="scientific">Acetobacter orientalis</name>
    <dbReference type="NCBI Taxonomy" id="146474"/>
    <lineage>
        <taxon>Bacteria</taxon>
        <taxon>Pseudomonadati</taxon>
        <taxon>Pseudomonadota</taxon>
        <taxon>Alphaproteobacteria</taxon>
        <taxon>Acetobacterales</taxon>
        <taxon>Acetobacteraceae</taxon>
        <taxon>Acetobacter</taxon>
    </lineage>
</organism>
<proteinExistence type="predicted"/>
<protein>
    <submittedName>
        <fullName evidence="1">ATP-dependent DNA helicase SRS2 isoform X1</fullName>
    </submittedName>
</protein>
<accession>A0A2Z5ZI14</accession>
<keyword evidence="1" id="KW-0347">Helicase</keyword>
<keyword evidence="1" id="KW-0547">Nucleotide-binding</keyword>
<sequence>MRHDGLDAPALSAMQYRNAQKCRIERKTSLDVEQNFPF</sequence>
<name>A0A2Z5ZI14_9PROT</name>
<reference evidence="1 2" key="1">
    <citation type="submission" date="2018-02" db="EMBL/GenBank/DDBJ databases">
        <title>Acetobacter orientalis genome.</title>
        <authorList>
            <person name="Nakashima N."/>
            <person name="Tamura T."/>
        </authorList>
    </citation>
    <scope>NUCLEOTIDE SEQUENCE [LARGE SCALE GENOMIC DNA]</scope>
    <source>
        <strain evidence="1 2">FAN1</strain>
    </source>
</reference>
<keyword evidence="1" id="KW-0067">ATP-binding</keyword>